<feature type="coiled-coil region" evidence="1">
    <location>
        <begin position="407"/>
        <end position="441"/>
    </location>
</feature>
<feature type="coiled-coil region" evidence="1">
    <location>
        <begin position="653"/>
        <end position="680"/>
    </location>
</feature>
<feature type="region of interest" description="Disordered" evidence="2">
    <location>
        <begin position="946"/>
        <end position="971"/>
    </location>
</feature>
<dbReference type="OrthoDB" id="4201669at2759"/>
<feature type="compositionally biased region" description="Polar residues" evidence="2">
    <location>
        <begin position="1261"/>
        <end position="1283"/>
    </location>
</feature>
<dbReference type="EMBL" id="KV907495">
    <property type="protein sequence ID" value="OOF98760.1"/>
    <property type="molecule type" value="Genomic_DNA"/>
</dbReference>
<feature type="compositionally biased region" description="Basic residues" evidence="2">
    <location>
        <begin position="1188"/>
        <end position="1200"/>
    </location>
</feature>
<evidence type="ECO:0000313" key="4">
    <source>
        <dbReference type="Proteomes" id="UP000188318"/>
    </source>
</evidence>
<proteinExistence type="predicted"/>
<feature type="compositionally biased region" description="Basic and acidic residues" evidence="2">
    <location>
        <begin position="57"/>
        <end position="69"/>
    </location>
</feature>
<feature type="compositionally biased region" description="Basic residues" evidence="2">
    <location>
        <begin position="235"/>
        <end position="249"/>
    </location>
</feature>
<evidence type="ECO:0000256" key="2">
    <source>
        <dbReference type="SAM" id="MobiDB-lite"/>
    </source>
</evidence>
<accession>A0A1R3RWB3</accession>
<gene>
    <name evidence="3" type="ORF">ASPCADRAFT_512939</name>
</gene>
<keyword evidence="1" id="KW-0175">Coiled coil</keyword>
<reference evidence="4" key="1">
    <citation type="journal article" date="2017" name="Genome Biol.">
        <title>Comparative genomics reveals high biological diversity and specific adaptations in the industrially and medically important fungal genus Aspergillus.</title>
        <authorList>
            <person name="de Vries R.P."/>
            <person name="Riley R."/>
            <person name="Wiebenga A."/>
            <person name="Aguilar-Osorio G."/>
            <person name="Amillis S."/>
            <person name="Uchima C.A."/>
            <person name="Anderluh G."/>
            <person name="Asadollahi M."/>
            <person name="Askin M."/>
            <person name="Barry K."/>
            <person name="Battaglia E."/>
            <person name="Bayram O."/>
            <person name="Benocci T."/>
            <person name="Braus-Stromeyer S.A."/>
            <person name="Caldana C."/>
            <person name="Canovas D."/>
            <person name="Cerqueira G.C."/>
            <person name="Chen F."/>
            <person name="Chen W."/>
            <person name="Choi C."/>
            <person name="Clum A."/>
            <person name="Dos Santos R.A."/>
            <person name="Damasio A.R."/>
            <person name="Diallinas G."/>
            <person name="Emri T."/>
            <person name="Fekete E."/>
            <person name="Flipphi M."/>
            <person name="Freyberg S."/>
            <person name="Gallo A."/>
            <person name="Gournas C."/>
            <person name="Habgood R."/>
            <person name="Hainaut M."/>
            <person name="Harispe M.L."/>
            <person name="Henrissat B."/>
            <person name="Hilden K.S."/>
            <person name="Hope R."/>
            <person name="Hossain A."/>
            <person name="Karabika E."/>
            <person name="Karaffa L."/>
            <person name="Karanyi Z."/>
            <person name="Krasevec N."/>
            <person name="Kuo A."/>
            <person name="Kusch H."/>
            <person name="LaButti K."/>
            <person name="Lagendijk E.L."/>
            <person name="Lapidus A."/>
            <person name="Levasseur A."/>
            <person name="Lindquist E."/>
            <person name="Lipzen A."/>
            <person name="Logrieco A.F."/>
            <person name="MacCabe A."/>
            <person name="Maekelae M.R."/>
            <person name="Malavazi I."/>
            <person name="Melin P."/>
            <person name="Meyer V."/>
            <person name="Mielnichuk N."/>
            <person name="Miskei M."/>
            <person name="Molnar A.P."/>
            <person name="Mule G."/>
            <person name="Ngan C.Y."/>
            <person name="Orejas M."/>
            <person name="Orosz E."/>
            <person name="Ouedraogo J.P."/>
            <person name="Overkamp K.M."/>
            <person name="Park H.-S."/>
            <person name="Perrone G."/>
            <person name="Piumi F."/>
            <person name="Punt P.J."/>
            <person name="Ram A.F."/>
            <person name="Ramon A."/>
            <person name="Rauscher S."/>
            <person name="Record E."/>
            <person name="Riano-Pachon D.M."/>
            <person name="Robert V."/>
            <person name="Roehrig J."/>
            <person name="Ruller R."/>
            <person name="Salamov A."/>
            <person name="Salih N.S."/>
            <person name="Samson R.A."/>
            <person name="Sandor E."/>
            <person name="Sanguinetti M."/>
            <person name="Schuetze T."/>
            <person name="Sepcic K."/>
            <person name="Shelest E."/>
            <person name="Sherlock G."/>
            <person name="Sophianopoulou V."/>
            <person name="Squina F.M."/>
            <person name="Sun H."/>
            <person name="Susca A."/>
            <person name="Todd R.B."/>
            <person name="Tsang A."/>
            <person name="Unkles S.E."/>
            <person name="van de Wiele N."/>
            <person name="van Rossen-Uffink D."/>
            <person name="Oliveira J.V."/>
            <person name="Vesth T.C."/>
            <person name="Visser J."/>
            <person name="Yu J.-H."/>
            <person name="Zhou M."/>
            <person name="Andersen M.R."/>
            <person name="Archer D.B."/>
            <person name="Baker S.E."/>
            <person name="Benoit I."/>
            <person name="Brakhage A.A."/>
            <person name="Braus G.H."/>
            <person name="Fischer R."/>
            <person name="Frisvad J.C."/>
            <person name="Goldman G.H."/>
            <person name="Houbraken J."/>
            <person name="Oakley B."/>
            <person name="Pocsi I."/>
            <person name="Scazzocchio C."/>
            <person name="Seiboth B."/>
            <person name="vanKuyk P.A."/>
            <person name="Wortman J."/>
            <person name="Dyer P.S."/>
            <person name="Grigoriev I.V."/>
        </authorList>
    </citation>
    <scope>NUCLEOTIDE SEQUENCE [LARGE SCALE GENOMIC DNA]</scope>
    <source>
        <strain evidence="4">ITEM 5010</strain>
    </source>
</reference>
<dbReference type="OMA" id="TRMRQRE"/>
<feature type="coiled-coil region" evidence="1">
    <location>
        <begin position="288"/>
        <end position="315"/>
    </location>
</feature>
<feature type="region of interest" description="Disordered" evidence="2">
    <location>
        <begin position="53"/>
        <end position="80"/>
    </location>
</feature>
<dbReference type="Proteomes" id="UP000188318">
    <property type="component" value="Unassembled WGS sequence"/>
</dbReference>
<protein>
    <recommendedName>
        <fullName evidence="5">Rootletin</fullName>
    </recommendedName>
</protein>
<feature type="compositionally biased region" description="Polar residues" evidence="2">
    <location>
        <begin position="946"/>
        <end position="956"/>
    </location>
</feature>
<dbReference type="VEuPathDB" id="FungiDB:ASPCADRAFT_512939"/>
<feature type="region of interest" description="Disordered" evidence="2">
    <location>
        <begin position="235"/>
        <end position="266"/>
    </location>
</feature>
<name>A0A1R3RWB3_ASPC5</name>
<feature type="coiled-coil region" evidence="1">
    <location>
        <begin position="849"/>
        <end position="918"/>
    </location>
</feature>
<feature type="coiled-coil region" evidence="1">
    <location>
        <begin position="709"/>
        <end position="759"/>
    </location>
</feature>
<feature type="region of interest" description="Disordered" evidence="2">
    <location>
        <begin position="1113"/>
        <end position="1308"/>
    </location>
</feature>
<feature type="compositionally biased region" description="Polar residues" evidence="2">
    <location>
        <begin position="126"/>
        <end position="141"/>
    </location>
</feature>
<evidence type="ECO:0008006" key="5">
    <source>
        <dbReference type="Google" id="ProtNLM"/>
    </source>
</evidence>
<feature type="region of interest" description="Disordered" evidence="2">
    <location>
        <begin position="100"/>
        <end position="141"/>
    </location>
</feature>
<evidence type="ECO:0000256" key="1">
    <source>
        <dbReference type="SAM" id="Coils"/>
    </source>
</evidence>
<feature type="compositionally biased region" description="Basic and acidic residues" evidence="2">
    <location>
        <begin position="1125"/>
        <end position="1142"/>
    </location>
</feature>
<organism evidence="3 4">
    <name type="scientific">Aspergillus carbonarius (strain ITEM 5010)</name>
    <dbReference type="NCBI Taxonomy" id="602072"/>
    <lineage>
        <taxon>Eukaryota</taxon>
        <taxon>Fungi</taxon>
        <taxon>Dikarya</taxon>
        <taxon>Ascomycota</taxon>
        <taxon>Pezizomycotina</taxon>
        <taxon>Eurotiomycetes</taxon>
        <taxon>Eurotiomycetidae</taxon>
        <taxon>Eurotiales</taxon>
        <taxon>Aspergillaceae</taxon>
        <taxon>Aspergillus</taxon>
        <taxon>Aspergillus subgen. Circumdati</taxon>
    </lineage>
</organism>
<keyword evidence="4" id="KW-1185">Reference proteome</keyword>
<sequence length="1308" mass="146174">MQNEQMSPTAVDTLHCPDVAKGTDVSSYDEVEELLILHMADDNDPVSPKLKSIMTQDESRDTSPMERRRQASPLLMERPKSSGIDTTAFCFGKPAQGPNLFSLQPVKRSPLGTTSCKPDSPPNHGRTLSSNHKNSQSQVLSSHLDNVWSGTSTQKAALQDRPAETQKPQITALNLPHKALEAEHSLDALHSEARSVPQNDRICLANTRVMPPENGTLRIVQSRELEKHTLAPKNHKAKVTKRRGMHRSRASNTEKPPIVRSENEGSPLSEEDLFHLLIDRIRDREESAIAASRVREQMEIEIMKLTEENDALKSQLDLSDKHTQKQTSELKGYESRLAVWKLKFTKFKSFLNELGCDFQNLRGEAIQLKATKKGLLSERDEIANGISEARVKLAETSTSLDQRREQLLKVDGQLDCLRKDLRNAENRVNYLLHQLSDERKRSKLLELYIQDCSRTQTTKLGQIMSHQHEMMNNINTAFNRLGRQHDASIRTIQESLCSDLNECLTSLRAKLEKSSSGEKDVLQCKEIIQSFSSRMDSMMLQLTVDIGKGAESNASLTQCLKEQILLIEEHIAGDCNISKKLSINSDNYESLQQALETFRTTTEKVTTSMQGLEAKEIGLADQINAFGISLAEVQISRQIEPSREEICRYEMTIEEMKEKIENFSENLKAAQAAVKAKELETEAMKMSLSETSSKAEDSETRACALGSEVAALKDEARSVEKRVREELNRASVVSREQDRAKYEQQLYEILREKADVERNVDRMTTQLAGVRLALLTSKEIEIDDLKSRGLESAAKLEDQEKEVARLTEVETVSVAQQASLHHQIEVATSRITILEDERSRVINESHRLSEDLEAKHDALQMNIRKKEEDCALIQANLGAVMSEKSEIERRQQRTKDEMHALLERVQDSEDRMNKIEEILCRMGLSTPGQSFIEMCGILETSLRTVKNKPTSPQANASPRKKDLNCSNTGAATPQKNIMTLGQEVYRTTEVIYRTQSIQASIISSPLPGEVKLGDNSIANQEHLSSVQNPNIVPFSSIRPHSSPRDSSVFGNDEDDLAAMFMLTPERMAVANCDATNKLDESQVTKPAELKQEGNIPQMLATGMAVDEGVVEVKDPVPQPSSQSEVKGKQVSENKGGSRENITKPKAVTFDTESPKSAGQKRKLPETKSNDAPSKVQDISLIEDQPARVNRRTYSRVRHPVSRSAAKTTEAARPSAGENTDGSPRVANTRTNGNKRAKASMDLPGQRQTKPVTEYFERKSSPTKLASGSSRPPSMNAGQTNNQKWPARGGRGLRRTRGDHYNARFNRGT</sequence>
<feature type="compositionally biased region" description="Polar residues" evidence="2">
    <location>
        <begin position="1216"/>
        <end position="1231"/>
    </location>
</feature>
<dbReference type="STRING" id="602072.A0A1R3RWB3"/>
<evidence type="ECO:0000313" key="3">
    <source>
        <dbReference type="EMBL" id="OOF98760.1"/>
    </source>
</evidence>